<dbReference type="GO" id="GO:0016020">
    <property type="term" value="C:membrane"/>
    <property type="evidence" value="ECO:0007669"/>
    <property type="project" value="TreeGrafter"/>
</dbReference>
<feature type="domain" description="USP8 dimerisation" evidence="1">
    <location>
        <begin position="9"/>
        <end position="116"/>
    </location>
</feature>
<dbReference type="GO" id="GO:0005768">
    <property type="term" value="C:endosome"/>
    <property type="evidence" value="ECO:0007669"/>
    <property type="project" value="TreeGrafter"/>
</dbReference>
<proteinExistence type="predicted"/>
<dbReference type="InterPro" id="IPR015063">
    <property type="entry name" value="USP8_dimer"/>
</dbReference>
<organism evidence="2 3">
    <name type="scientific">Meganyctiphanes norvegica</name>
    <name type="common">Northern krill</name>
    <name type="synonym">Thysanopoda norvegica</name>
    <dbReference type="NCBI Taxonomy" id="48144"/>
    <lineage>
        <taxon>Eukaryota</taxon>
        <taxon>Metazoa</taxon>
        <taxon>Ecdysozoa</taxon>
        <taxon>Arthropoda</taxon>
        <taxon>Crustacea</taxon>
        <taxon>Multicrustacea</taxon>
        <taxon>Malacostraca</taxon>
        <taxon>Eumalacostraca</taxon>
        <taxon>Eucarida</taxon>
        <taxon>Euphausiacea</taxon>
        <taxon>Euphausiidae</taxon>
        <taxon>Meganyctiphanes</taxon>
    </lineage>
</organism>
<dbReference type="SUPFAM" id="SSF140856">
    <property type="entry name" value="USP8 N-terminal domain-like"/>
    <property type="match status" value="1"/>
</dbReference>
<evidence type="ECO:0000313" key="2">
    <source>
        <dbReference type="EMBL" id="CAL4122530.1"/>
    </source>
</evidence>
<protein>
    <recommendedName>
        <fullName evidence="1">USP8 dimerisation domain-containing protein</fullName>
    </recommendedName>
</protein>
<dbReference type="PANTHER" id="PTHR12947">
    <property type="entry name" value="AMSH-LIKE PROTEASE"/>
    <property type="match status" value="1"/>
</dbReference>
<dbReference type="GO" id="GO:0070536">
    <property type="term" value="P:protein K63-linked deubiquitination"/>
    <property type="evidence" value="ECO:0007669"/>
    <property type="project" value="TreeGrafter"/>
</dbReference>
<evidence type="ECO:0000313" key="3">
    <source>
        <dbReference type="Proteomes" id="UP001497623"/>
    </source>
</evidence>
<dbReference type="AlphaFoldDB" id="A0AAV2RBX7"/>
<dbReference type="Gene3D" id="1.20.58.80">
    <property type="entry name" value="Phosphotransferase system, lactose/cellobiose-type IIA subunit"/>
    <property type="match status" value="1"/>
</dbReference>
<evidence type="ECO:0000259" key="1">
    <source>
        <dbReference type="Pfam" id="PF08969"/>
    </source>
</evidence>
<dbReference type="GO" id="GO:0061578">
    <property type="term" value="F:K63-linked deubiquitinase activity"/>
    <property type="evidence" value="ECO:0007669"/>
    <property type="project" value="TreeGrafter"/>
</dbReference>
<keyword evidence="3" id="KW-1185">Reference proteome</keyword>
<feature type="non-terminal residue" evidence="2">
    <location>
        <position position="124"/>
    </location>
</feature>
<dbReference type="Proteomes" id="UP001497623">
    <property type="component" value="Unassembled WGS sequence"/>
</dbReference>
<comment type="caution">
    <text evidence="2">The sequence shown here is derived from an EMBL/GenBank/DDBJ whole genome shotgun (WGS) entry which is preliminary data.</text>
</comment>
<reference evidence="2 3" key="1">
    <citation type="submission" date="2024-05" db="EMBL/GenBank/DDBJ databases">
        <authorList>
            <person name="Wallberg A."/>
        </authorList>
    </citation>
    <scope>NUCLEOTIDE SEQUENCE [LARGE SCALE GENOMIC DNA]</scope>
</reference>
<name>A0AAV2RBX7_MEGNR</name>
<dbReference type="Pfam" id="PF08969">
    <property type="entry name" value="USP8_dimer"/>
    <property type="match status" value="1"/>
</dbReference>
<sequence>MPLSDVAQLDAQTRIKNLCSQGNAVEVDPNIPLRRYFRSGLEMVRMANVYAEEGSLENAFILYMKFMTLFLEKIRTHPDFSKTSATDKNSNNKKLKEILPKAERLKSSLRERYQREHEAFIKEQ</sequence>
<gene>
    <name evidence="2" type="ORF">MNOR_LOCUS23252</name>
</gene>
<accession>A0AAV2RBX7</accession>
<dbReference type="PANTHER" id="PTHR12947:SF13">
    <property type="entry name" value="FI19924P1"/>
    <property type="match status" value="1"/>
</dbReference>
<dbReference type="EMBL" id="CAXKWB010020317">
    <property type="protein sequence ID" value="CAL4122530.1"/>
    <property type="molecule type" value="Genomic_DNA"/>
</dbReference>